<proteinExistence type="inferred from homology"/>
<evidence type="ECO:0000256" key="6">
    <source>
        <dbReference type="SAM" id="MobiDB-lite"/>
    </source>
</evidence>
<evidence type="ECO:0000256" key="4">
    <source>
        <dbReference type="ARBA" id="ARBA00024746"/>
    </source>
</evidence>
<evidence type="ECO:0000256" key="1">
    <source>
        <dbReference type="ARBA" id="ARBA00010577"/>
    </source>
</evidence>
<evidence type="ECO:0000313" key="8">
    <source>
        <dbReference type="EMBL" id="OUR96201.1"/>
    </source>
</evidence>
<dbReference type="Pfam" id="PF13860">
    <property type="entry name" value="FlgD_ig"/>
    <property type="match status" value="1"/>
</dbReference>
<name>A0A1Y5F9M0_9BACT</name>
<dbReference type="InterPro" id="IPR005648">
    <property type="entry name" value="FlgD"/>
</dbReference>
<keyword evidence="3 5" id="KW-1005">Bacterial flagellum biogenesis</keyword>
<comment type="function">
    <text evidence="4 5">Required for flagellar hook formation. May act as a scaffolding protein.</text>
</comment>
<evidence type="ECO:0000256" key="3">
    <source>
        <dbReference type="ARBA" id="ARBA00022795"/>
    </source>
</evidence>
<dbReference type="Pfam" id="PF03963">
    <property type="entry name" value="FlgD"/>
    <property type="match status" value="1"/>
</dbReference>
<gene>
    <name evidence="8" type="ORF">A9Q84_07535</name>
</gene>
<comment type="caution">
    <text evidence="8">The sequence shown here is derived from an EMBL/GenBank/DDBJ whole genome shotgun (WGS) entry which is preliminary data.</text>
</comment>
<comment type="similarity">
    <text evidence="1 5">Belongs to the FlgD family.</text>
</comment>
<reference evidence="9" key="1">
    <citation type="journal article" date="2017" name="Proc. Natl. Acad. Sci. U.S.A.">
        <title>Simulation of Deepwater Horizon oil plume reveals substrate specialization within a complex community of hydrocarbon-degraders.</title>
        <authorList>
            <person name="Hu P."/>
            <person name="Dubinsky E.A."/>
            <person name="Probst A.J."/>
            <person name="Wang J."/>
            <person name="Sieber C.M.K."/>
            <person name="Tom L.M."/>
            <person name="Gardinali P."/>
            <person name="Banfield J.F."/>
            <person name="Atlas R.M."/>
            <person name="Andersen G.L."/>
        </authorList>
    </citation>
    <scope>NUCLEOTIDE SEQUENCE [LARGE SCALE GENOMIC DNA]</scope>
</reference>
<dbReference type="EMBL" id="MAAO01000006">
    <property type="protein sequence ID" value="OUR96201.1"/>
    <property type="molecule type" value="Genomic_DNA"/>
</dbReference>
<sequence length="283" mass="31477">MAGIGRPKQANPFGGIALKKASSKKSKKNIGDKLNQMAGIRPDKKFIDKRDHNKLGKDGFLKMLGHQLANQDPMKPMDQKQFASDLAQFSQLEQLTSMNTKMDNARKNDTTESKFMAASFIGKEVMSDGTTIKYDGESRNISLPFSLDQPAKNVLIRVYDSKNQLIAQIEKESMGEGSQSVRWDGMALDGNVAVKDNYRFEVTAFDEEMNKFRGKTKSKGLVTGVHFEHGETVLELKNGSKVFLRDVESFGLAKNEQNSAIKNMPGLKKNAAQAYNKVESQVN</sequence>
<protein>
    <recommendedName>
        <fullName evidence="2 5">Basal-body rod modification protein FlgD</fullName>
    </recommendedName>
</protein>
<dbReference type="Proteomes" id="UP000196531">
    <property type="component" value="Unassembled WGS sequence"/>
</dbReference>
<evidence type="ECO:0000256" key="2">
    <source>
        <dbReference type="ARBA" id="ARBA00016013"/>
    </source>
</evidence>
<evidence type="ECO:0000259" key="7">
    <source>
        <dbReference type="Pfam" id="PF13860"/>
    </source>
</evidence>
<dbReference type="InterPro" id="IPR025965">
    <property type="entry name" value="FlgD/Vpr_Ig-like"/>
</dbReference>
<dbReference type="AlphaFoldDB" id="A0A1Y5F9M0"/>
<evidence type="ECO:0000313" key="9">
    <source>
        <dbReference type="Proteomes" id="UP000196531"/>
    </source>
</evidence>
<feature type="region of interest" description="Disordered" evidence="6">
    <location>
        <begin position="1"/>
        <end position="38"/>
    </location>
</feature>
<dbReference type="Gene3D" id="2.30.30.910">
    <property type="match status" value="1"/>
</dbReference>
<evidence type="ECO:0000256" key="5">
    <source>
        <dbReference type="RuleBase" id="RU362076"/>
    </source>
</evidence>
<accession>A0A1Y5F9M0</accession>
<dbReference type="Gene3D" id="2.60.40.4070">
    <property type="match status" value="1"/>
</dbReference>
<dbReference type="GO" id="GO:0044781">
    <property type="term" value="P:bacterial-type flagellum organization"/>
    <property type="evidence" value="ECO:0007669"/>
    <property type="project" value="UniProtKB-UniRule"/>
</dbReference>
<organism evidence="8 9">
    <name type="scientific">Halobacteriovorax marinus</name>
    <dbReference type="NCBI Taxonomy" id="97084"/>
    <lineage>
        <taxon>Bacteria</taxon>
        <taxon>Pseudomonadati</taxon>
        <taxon>Bdellovibrionota</taxon>
        <taxon>Bacteriovoracia</taxon>
        <taxon>Bacteriovoracales</taxon>
        <taxon>Halobacteriovoraceae</taxon>
        <taxon>Halobacteriovorax</taxon>
    </lineage>
</organism>
<feature type="domain" description="FlgD/Vpr Ig-like" evidence="7">
    <location>
        <begin position="130"/>
        <end position="204"/>
    </location>
</feature>